<dbReference type="EMBL" id="AP022592">
    <property type="protein sequence ID" value="BBY46727.1"/>
    <property type="molecule type" value="Genomic_DNA"/>
</dbReference>
<evidence type="ECO:0000256" key="1">
    <source>
        <dbReference type="SAM" id="MobiDB-lite"/>
    </source>
</evidence>
<evidence type="ECO:0000313" key="3">
    <source>
        <dbReference type="Proteomes" id="UP000467428"/>
    </source>
</evidence>
<sequence length="117" mass="12852">MTGSFGGATDEFRVLQQSLEEYGDVFAGTWSSTKDEIRAYGSPEDAIGNEQHEFLEQYKELFEFVDRTFSADKEFFDQLAKMAGTAGKQFAAQDDTVPSAPIDTPAARPGGRGSRPQ</sequence>
<feature type="region of interest" description="Disordered" evidence="1">
    <location>
        <begin position="90"/>
        <end position="117"/>
    </location>
</feature>
<geneLocation type="plasmid" evidence="2">
    <name>pJCM18538</name>
</geneLocation>
<dbReference type="RefSeq" id="WP_163916276.1">
    <property type="nucleotide sequence ID" value="NZ_AP022592.1"/>
</dbReference>
<proteinExistence type="predicted"/>
<keyword evidence="3" id="KW-1185">Reference proteome</keyword>
<organism evidence="2 3">
    <name type="scientific">Mycolicibacterium arabiense</name>
    <dbReference type="NCBI Taxonomy" id="1286181"/>
    <lineage>
        <taxon>Bacteria</taxon>
        <taxon>Bacillati</taxon>
        <taxon>Actinomycetota</taxon>
        <taxon>Actinomycetes</taxon>
        <taxon>Mycobacteriales</taxon>
        <taxon>Mycobacteriaceae</taxon>
        <taxon>Mycolicibacterium</taxon>
    </lineage>
</organism>
<accession>A0A7I7RQC2</accession>
<reference evidence="2 3" key="1">
    <citation type="journal article" date="2019" name="Emerg. Microbes Infect.">
        <title>Comprehensive subspecies identification of 175 nontuberculous mycobacteria species based on 7547 genomic profiles.</title>
        <authorList>
            <person name="Matsumoto Y."/>
            <person name="Kinjo T."/>
            <person name="Motooka D."/>
            <person name="Nabeya D."/>
            <person name="Jung N."/>
            <person name="Uechi K."/>
            <person name="Horii T."/>
            <person name="Iida T."/>
            <person name="Fujita J."/>
            <person name="Nakamura S."/>
        </authorList>
    </citation>
    <scope>NUCLEOTIDE SEQUENCE [LARGE SCALE GENOMIC DNA]</scope>
    <source>
        <strain evidence="2 3">JCM 18538</strain>
        <plasmid evidence="2">pJCM18538</plasmid>
    </source>
</reference>
<dbReference type="Proteomes" id="UP000467428">
    <property type="component" value="Plasmid pJCM18538"/>
</dbReference>
<keyword evidence="2" id="KW-0614">Plasmid</keyword>
<gene>
    <name evidence="2" type="ORF">MARA_01570</name>
</gene>
<name>A0A7I7RQC2_9MYCO</name>
<dbReference type="KEGG" id="marz:MARA_01570"/>
<protein>
    <submittedName>
        <fullName evidence="2">Uncharacterized protein</fullName>
    </submittedName>
</protein>
<evidence type="ECO:0000313" key="2">
    <source>
        <dbReference type="EMBL" id="BBY46727.1"/>
    </source>
</evidence>
<dbReference type="AlphaFoldDB" id="A0A7I7RQC2"/>